<evidence type="ECO:0000256" key="2">
    <source>
        <dbReference type="SAM" id="MobiDB-lite"/>
    </source>
</evidence>
<reference evidence="3 4" key="1">
    <citation type="journal article" date="2019" name="Nat. Ecol. Evol.">
        <title>Megaphylogeny resolves global patterns of mushroom evolution.</title>
        <authorList>
            <person name="Varga T."/>
            <person name="Krizsan K."/>
            <person name="Foldi C."/>
            <person name="Dima B."/>
            <person name="Sanchez-Garcia M."/>
            <person name="Sanchez-Ramirez S."/>
            <person name="Szollosi G.J."/>
            <person name="Szarkandi J.G."/>
            <person name="Papp V."/>
            <person name="Albert L."/>
            <person name="Andreopoulos W."/>
            <person name="Angelini C."/>
            <person name="Antonin V."/>
            <person name="Barry K.W."/>
            <person name="Bougher N.L."/>
            <person name="Buchanan P."/>
            <person name="Buyck B."/>
            <person name="Bense V."/>
            <person name="Catcheside P."/>
            <person name="Chovatia M."/>
            <person name="Cooper J."/>
            <person name="Damon W."/>
            <person name="Desjardin D."/>
            <person name="Finy P."/>
            <person name="Geml J."/>
            <person name="Haridas S."/>
            <person name="Hughes K."/>
            <person name="Justo A."/>
            <person name="Karasinski D."/>
            <person name="Kautmanova I."/>
            <person name="Kiss B."/>
            <person name="Kocsube S."/>
            <person name="Kotiranta H."/>
            <person name="LaButti K.M."/>
            <person name="Lechner B.E."/>
            <person name="Liimatainen K."/>
            <person name="Lipzen A."/>
            <person name="Lukacs Z."/>
            <person name="Mihaltcheva S."/>
            <person name="Morgado L.N."/>
            <person name="Niskanen T."/>
            <person name="Noordeloos M.E."/>
            <person name="Ohm R.A."/>
            <person name="Ortiz-Santana B."/>
            <person name="Ovrebo C."/>
            <person name="Racz N."/>
            <person name="Riley R."/>
            <person name="Savchenko A."/>
            <person name="Shiryaev A."/>
            <person name="Soop K."/>
            <person name="Spirin V."/>
            <person name="Szebenyi C."/>
            <person name="Tomsovsky M."/>
            <person name="Tulloss R.E."/>
            <person name="Uehling J."/>
            <person name="Grigoriev I.V."/>
            <person name="Vagvolgyi C."/>
            <person name="Papp T."/>
            <person name="Martin F.M."/>
            <person name="Miettinen O."/>
            <person name="Hibbett D.S."/>
            <person name="Nagy L.G."/>
        </authorList>
    </citation>
    <scope>NUCLEOTIDE SEQUENCE [LARGE SCALE GENOMIC DNA]</scope>
    <source>
        <strain evidence="3 4">CBS 121175</strain>
    </source>
</reference>
<dbReference type="PANTHER" id="PTHR28190:SF1">
    <property type="entry name" value="NUCLEAR MIGRATION PROTEIN NUM1"/>
    <property type="match status" value="1"/>
</dbReference>
<dbReference type="STRING" id="230819.A0A5C3KGQ9"/>
<protein>
    <submittedName>
        <fullName evidence="3">Uncharacterized protein</fullName>
    </submittedName>
</protein>
<sequence length="410" mass="46261">MASLNIDNTDGVPPNPAVLRVRLQSLLDAKERQLQQAGTLGQRVLAQQMELEHRVRDLYQRTAGHEEEDDSPSGSATDLEPEAIELYRQLAATIREWEEENKAFGRQTGLELDGAQEVPTNPAQGVKVGTAEQSRRAKNAAHRADDVEFAFEIGSGLLTEVRRLQDLLGLRDKAIQDMKEEQDDLEKSLESVRTALRQQETSADKFKEENWNLEVTLQELRASLSNLQEELLKAETEKKRLVAELVNTQPHPERQREFAEVGLETHLGYRNMEIQVEHENIQIDISRASSLAPNTPEGGLEGSILSNTRHANISHSNFTAAKDVYNVSIAPLDQERLEVLSAEVRALKDERDQLQSQLKAVQELEKDRVRRQGIFSASRPNPSEAKLTQHEKPSDVKGPKRILRKLFCLQ</sequence>
<gene>
    <name evidence="3" type="ORF">FA15DRAFT_648858</name>
</gene>
<dbReference type="GO" id="GO:0005739">
    <property type="term" value="C:mitochondrion"/>
    <property type="evidence" value="ECO:0007669"/>
    <property type="project" value="TreeGrafter"/>
</dbReference>
<dbReference type="InterPro" id="IPR053005">
    <property type="entry name" value="Nuclear_Pos-Cytoskel_Interact"/>
</dbReference>
<dbReference type="PANTHER" id="PTHR28190">
    <property type="entry name" value="NUCLEAR MIGRATION PROTEIN NUM1"/>
    <property type="match status" value="1"/>
</dbReference>
<dbReference type="Proteomes" id="UP000307440">
    <property type="component" value="Unassembled WGS sequence"/>
</dbReference>
<feature type="compositionally biased region" description="Basic and acidic residues" evidence="2">
    <location>
        <begin position="387"/>
        <end position="398"/>
    </location>
</feature>
<proteinExistence type="predicted"/>
<keyword evidence="4" id="KW-1185">Reference proteome</keyword>
<dbReference type="GO" id="GO:0015631">
    <property type="term" value="F:tubulin binding"/>
    <property type="evidence" value="ECO:0007669"/>
    <property type="project" value="TreeGrafter"/>
</dbReference>
<dbReference type="GO" id="GO:0000226">
    <property type="term" value="P:microtubule cytoskeleton organization"/>
    <property type="evidence" value="ECO:0007669"/>
    <property type="project" value="TreeGrafter"/>
</dbReference>
<organism evidence="3 4">
    <name type="scientific">Coprinopsis marcescibilis</name>
    <name type="common">Agaric fungus</name>
    <name type="synonym">Psathyrella marcescibilis</name>
    <dbReference type="NCBI Taxonomy" id="230819"/>
    <lineage>
        <taxon>Eukaryota</taxon>
        <taxon>Fungi</taxon>
        <taxon>Dikarya</taxon>
        <taxon>Basidiomycota</taxon>
        <taxon>Agaricomycotina</taxon>
        <taxon>Agaricomycetes</taxon>
        <taxon>Agaricomycetidae</taxon>
        <taxon>Agaricales</taxon>
        <taxon>Agaricineae</taxon>
        <taxon>Psathyrellaceae</taxon>
        <taxon>Coprinopsis</taxon>
    </lineage>
</organism>
<dbReference type="OrthoDB" id="2149224at2759"/>
<evidence type="ECO:0000256" key="1">
    <source>
        <dbReference type="SAM" id="Coils"/>
    </source>
</evidence>
<keyword evidence="1" id="KW-0175">Coiled coil</keyword>
<feature type="coiled-coil region" evidence="1">
    <location>
        <begin position="337"/>
        <end position="367"/>
    </location>
</feature>
<dbReference type="AlphaFoldDB" id="A0A5C3KGQ9"/>
<accession>A0A5C3KGQ9</accession>
<name>A0A5C3KGQ9_COPMA</name>
<feature type="region of interest" description="Disordered" evidence="2">
    <location>
        <begin position="369"/>
        <end position="398"/>
    </location>
</feature>
<feature type="coiled-coil region" evidence="1">
    <location>
        <begin position="164"/>
        <end position="244"/>
    </location>
</feature>
<evidence type="ECO:0000313" key="4">
    <source>
        <dbReference type="Proteomes" id="UP000307440"/>
    </source>
</evidence>
<dbReference type="GO" id="GO:0005938">
    <property type="term" value="C:cell cortex"/>
    <property type="evidence" value="ECO:0007669"/>
    <property type="project" value="TreeGrafter"/>
</dbReference>
<dbReference type="EMBL" id="ML210364">
    <property type="protein sequence ID" value="TFK19027.1"/>
    <property type="molecule type" value="Genomic_DNA"/>
</dbReference>
<evidence type="ECO:0000313" key="3">
    <source>
        <dbReference type="EMBL" id="TFK19027.1"/>
    </source>
</evidence>